<sequence length="182" mass="19953">MSWGLLACCTPCFLTVAGLAAAAQIRGVAISRTRSVQDCGLDTGTGPKKLWLLKEGKERHGSKRKATNDPHQNEPTHGVINQPARTTAGKSNCRAASIPQIMRFYDSKYRVPYIPLDVYPDDGNTAWPDLPNLGIPDISGFGDEGAMTTVKRESQNLESIGQLVVEQWVPRQRNMEVEDETG</sequence>
<evidence type="ECO:0000313" key="4">
    <source>
        <dbReference type="Proteomes" id="UP001218188"/>
    </source>
</evidence>
<evidence type="ECO:0000313" key="3">
    <source>
        <dbReference type="EMBL" id="KAJ7042256.1"/>
    </source>
</evidence>
<accession>A0AAD6T9I7</accession>
<keyword evidence="2" id="KW-0732">Signal</keyword>
<keyword evidence="4" id="KW-1185">Reference proteome</keyword>
<comment type="caution">
    <text evidence="3">The sequence shown here is derived from an EMBL/GenBank/DDBJ whole genome shotgun (WGS) entry which is preliminary data.</text>
</comment>
<organism evidence="3 4">
    <name type="scientific">Mycena alexandri</name>
    <dbReference type="NCBI Taxonomy" id="1745969"/>
    <lineage>
        <taxon>Eukaryota</taxon>
        <taxon>Fungi</taxon>
        <taxon>Dikarya</taxon>
        <taxon>Basidiomycota</taxon>
        <taxon>Agaricomycotina</taxon>
        <taxon>Agaricomycetes</taxon>
        <taxon>Agaricomycetidae</taxon>
        <taxon>Agaricales</taxon>
        <taxon>Marasmiineae</taxon>
        <taxon>Mycenaceae</taxon>
        <taxon>Mycena</taxon>
    </lineage>
</organism>
<name>A0AAD6T9I7_9AGAR</name>
<dbReference type="AlphaFoldDB" id="A0AAD6T9I7"/>
<evidence type="ECO:0000256" key="2">
    <source>
        <dbReference type="SAM" id="SignalP"/>
    </source>
</evidence>
<feature type="region of interest" description="Disordered" evidence="1">
    <location>
        <begin position="53"/>
        <end position="92"/>
    </location>
</feature>
<dbReference type="Proteomes" id="UP001218188">
    <property type="component" value="Unassembled WGS sequence"/>
</dbReference>
<gene>
    <name evidence="3" type="ORF">C8F04DRAFT_1176412</name>
</gene>
<protein>
    <submittedName>
        <fullName evidence="3">Uncharacterized protein</fullName>
    </submittedName>
</protein>
<dbReference type="EMBL" id="JARJCM010000013">
    <property type="protein sequence ID" value="KAJ7042256.1"/>
    <property type="molecule type" value="Genomic_DNA"/>
</dbReference>
<evidence type="ECO:0000256" key="1">
    <source>
        <dbReference type="SAM" id="MobiDB-lite"/>
    </source>
</evidence>
<reference evidence="3" key="1">
    <citation type="submission" date="2023-03" db="EMBL/GenBank/DDBJ databases">
        <title>Massive genome expansion in bonnet fungi (Mycena s.s.) driven by repeated elements and novel gene families across ecological guilds.</title>
        <authorList>
            <consortium name="Lawrence Berkeley National Laboratory"/>
            <person name="Harder C.B."/>
            <person name="Miyauchi S."/>
            <person name="Viragh M."/>
            <person name="Kuo A."/>
            <person name="Thoen E."/>
            <person name="Andreopoulos B."/>
            <person name="Lu D."/>
            <person name="Skrede I."/>
            <person name="Drula E."/>
            <person name="Henrissat B."/>
            <person name="Morin E."/>
            <person name="Kohler A."/>
            <person name="Barry K."/>
            <person name="LaButti K."/>
            <person name="Morin E."/>
            <person name="Salamov A."/>
            <person name="Lipzen A."/>
            <person name="Mereny Z."/>
            <person name="Hegedus B."/>
            <person name="Baldrian P."/>
            <person name="Stursova M."/>
            <person name="Weitz H."/>
            <person name="Taylor A."/>
            <person name="Grigoriev I.V."/>
            <person name="Nagy L.G."/>
            <person name="Martin F."/>
            <person name="Kauserud H."/>
        </authorList>
    </citation>
    <scope>NUCLEOTIDE SEQUENCE</scope>
    <source>
        <strain evidence="3">CBHHK200</strain>
    </source>
</reference>
<feature type="signal peptide" evidence="2">
    <location>
        <begin position="1"/>
        <end position="22"/>
    </location>
</feature>
<feature type="chain" id="PRO_5041898812" evidence="2">
    <location>
        <begin position="23"/>
        <end position="182"/>
    </location>
</feature>
<proteinExistence type="predicted"/>